<feature type="region of interest" description="Disordered" evidence="1">
    <location>
        <begin position="1"/>
        <end position="28"/>
    </location>
</feature>
<feature type="compositionally biased region" description="Polar residues" evidence="1">
    <location>
        <begin position="82"/>
        <end position="93"/>
    </location>
</feature>
<evidence type="ECO:0000256" key="1">
    <source>
        <dbReference type="SAM" id="MobiDB-lite"/>
    </source>
</evidence>
<reference evidence="2 3" key="1">
    <citation type="journal article" date="2020" name="Genome Biol. Evol.">
        <title>A new high-quality draft genome assembly of the Chinese cordyceps Ophiocordyceps sinensis.</title>
        <authorList>
            <person name="Shu R."/>
            <person name="Zhang J."/>
            <person name="Meng Q."/>
            <person name="Zhang H."/>
            <person name="Zhou G."/>
            <person name="Li M."/>
            <person name="Wu P."/>
            <person name="Zhao Y."/>
            <person name="Chen C."/>
            <person name="Qin Q."/>
        </authorList>
    </citation>
    <scope>NUCLEOTIDE SEQUENCE [LARGE SCALE GENOMIC DNA]</scope>
    <source>
        <strain evidence="2 3">IOZ07</strain>
    </source>
</reference>
<gene>
    <name evidence="2" type="ORF">G6O67_003374</name>
</gene>
<evidence type="ECO:0000313" key="2">
    <source>
        <dbReference type="EMBL" id="KAF4511592.1"/>
    </source>
</evidence>
<feature type="compositionally biased region" description="Basic and acidic residues" evidence="1">
    <location>
        <begin position="68"/>
        <end position="80"/>
    </location>
</feature>
<feature type="region of interest" description="Disordered" evidence="1">
    <location>
        <begin position="43"/>
        <end position="93"/>
    </location>
</feature>
<protein>
    <submittedName>
        <fullName evidence="2">Uncharacterized protein</fullName>
    </submittedName>
</protein>
<dbReference type="EMBL" id="JAAVMX010000003">
    <property type="protein sequence ID" value="KAF4511592.1"/>
    <property type="molecule type" value="Genomic_DNA"/>
</dbReference>
<proteinExistence type="predicted"/>
<keyword evidence="3" id="KW-1185">Reference proteome</keyword>
<sequence>MVPDHDPRLSQITVPDSSPQPATQSLSFEPIVCRFSKLRGEEAVLDQGQDTSGGNGFNDETDTTSSRARQEPGSHWDRKQNKTVPKTTRSPSK</sequence>
<accession>A0A8H4V881</accession>
<feature type="compositionally biased region" description="Polar residues" evidence="1">
    <location>
        <begin position="10"/>
        <end position="27"/>
    </location>
</feature>
<organism evidence="2 3">
    <name type="scientific">Ophiocordyceps sinensis</name>
    <dbReference type="NCBI Taxonomy" id="72228"/>
    <lineage>
        <taxon>Eukaryota</taxon>
        <taxon>Fungi</taxon>
        <taxon>Dikarya</taxon>
        <taxon>Ascomycota</taxon>
        <taxon>Pezizomycotina</taxon>
        <taxon>Sordariomycetes</taxon>
        <taxon>Hypocreomycetidae</taxon>
        <taxon>Hypocreales</taxon>
        <taxon>Ophiocordycipitaceae</taxon>
        <taxon>Ophiocordyceps</taxon>
    </lineage>
</organism>
<comment type="caution">
    <text evidence="2">The sequence shown here is derived from an EMBL/GenBank/DDBJ whole genome shotgun (WGS) entry which is preliminary data.</text>
</comment>
<dbReference type="AlphaFoldDB" id="A0A8H4V881"/>
<evidence type="ECO:0000313" key="3">
    <source>
        <dbReference type="Proteomes" id="UP000557566"/>
    </source>
</evidence>
<name>A0A8H4V881_9HYPO</name>
<dbReference type="Proteomes" id="UP000557566">
    <property type="component" value="Unassembled WGS sequence"/>
</dbReference>